<dbReference type="EMBL" id="JAUKVY010000021">
    <property type="protein sequence ID" value="MDO1535666.1"/>
    <property type="molecule type" value="Genomic_DNA"/>
</dbReference>
<dbReference type="Proteomes" id="UP001169027">
    <property type="component" value="Unassembled WGS sequence"/>
</dbReference>
<name>A0ABT8S9S0_9BURK</name>
<protein>
    <submittedName>
        <fullName evidence="1">Uncharacterized protein</fullName>
    </submittedName>
</protein>
<keyword evidence="2" id="KW-1185">Reference proteome</keyword>
<evidence type="ECO:0000313" key="2">
    <source>
        <dbReference type="Proteomes" id="UP001169027"/>
    </source>
</evidence>
<reference evidence="1" key="1">
    <citation type="submission" date="2023-06" db="EMBL/GenBank/DDBJ databases">
        <authorList>
            <person name="Jiang Y."/>
            <person name="Liu Q."/>
        </authorList>
    </citation>
    <scope>NUCLEOTIDE SEQUENCE</scope>
    <source>
        <strain evidence="1">CGMCC 1.12090</strain>
    </source>
</reference>
<gene>
    <name evidence="1" type="ORF">Q2T77_25610</name>
</gene>
<organism evidence="1 2">
    <name type="scientific">Variovorax ginsengisoli</name>
    <dbReference type="NCBI Taxonomy" id="363844"/>
    <lineage>
        <taxon>Bacteria</taxon>
        <taxon>Pseudomonadati</taxon>
        <taxon>Pseudomonadota</taxon>
        <taxon>Betaproteobacteria</taxon>
        <taxon>Burkholderiales</taxon>
        <taxon>Comamonadaceae</taxon>
        <taxon>Variovorax</taxon>
    </lineage>
</organism>
<accession>A0ABT8S9S0</accession>
<dbReference type="RefSeq" id="WP_301813454.1">
    <property type="nucleotide sequence ID" value="NZ_JAUJZH010000021.1"/>
</dbReference>
<proteinExistence type="predicted"/>
<sequence>MAEQIFIGDAPTNEAGKEIRFPTCDVWVALHECITSDLYPDLPFFPTIGPRDAKILATAIRGALADGSCERHFGDQALLEAMGTPKEEKFAADKYLAWMKGFATFLEGCGGCRPG</sequence>
<comment type="caution">
    <text evidence="1">The sequence shown here is derived from an EMBL/GenBank/DDBJ whole genome shotgun (WGS) entry which is preliminary data.</text>
</comment>
<evidence type="ECO:0000313" key="1">
    <source>
        <dbReference type="EMBL" id="MDO1535666.1"/>
    </source>
</evidence>